<organism evidence="1 2">
    <name type="scientific">Caldithrix abyssi DSM 13497</name>
    <dbReference type="NCBI Taxonomy" id="880073"/>
    <lineage>
        <taxon>Bacteria</taxon>
        <taxon>Pseudomonadati</taxon>
        <taxon>Calditrichota</taxon>
        <taxon>Calditrichia</taxon>
        <taxon>Calditrichales</taxon>
        <taxon>Calditrichaceae</taxon>
        <taxon>Caldithrix</taxon>
    </lineage>
</organism>
<dbReference type="KEGG" id="caby:Cabys_2118"/>
<gene>
    <name evidence="1" type="ORF">Cabys_2118</name>
</gene>
<dbReference type="EMBL" id="CP018099">
    <property type="protein sequence ID" value="APF18867.1"/>
    <property type="molecule type" value="Genomic_DNA"/>
</dbReference>
<proteinExistence type="predicted"/>
<evidence type="ECO:0000313" key="1">
    <source>
        <dbReference type="EMBL" id="APF18867.1"/>
    </source>
</evidence>
<reference evidence="1 2" key="1">
    <citation type="submission" date="2016-11" db="EMBL/GenBank/DDBJ databases">
        <title>Genomic analysis of Caldithrix abyssi and proposal of a novel bacterial phylum Caldithrichaeota.</title>
        <authorList>
            <person name="Kublanov I."/>
            <person name="Sigalova O."/>
            <person name="Gavrilov S."/>
            <person name="Lebedinsky A."/>
            <person name="Ivanova N."/>
            <person name="Daum C."/>
            <person name="Reddy T."/>
            <person name="Klenk H.P."/>
            <person name="Goker M."/>
            <person name="Reva O."/>
            <person name="Miroshnichenko M."/>
            <person name="Kyprides N."/>
            <person name="Woyke T."/>
            <person name="Gelfand M."/>
        </authorList>
    </citation>
    <scope>NUCLEOTIDE SEQUENCE [LARGE SCALE GENOMIC DNA]</scope>
    <source>
        <strain evidence="1 2">LF13</strain>
    </source>
</reference>
<name>A0A1J1C843_CALAY</name>
<protein>
    <submittedName>
        <fullName evidence="1">Uncharacterized protein</fullName>
    </submittedName>
</protein>
<accession>A0A1J1C843</accession>
<sequence length="42" mass="5026">MPYLYRMYFKLSQAAAKNRCKRAPESTPGSPFLPHFYEFFSF</sequence>
<dbReference type="AlphaFoldDB" id="A0A1J1C843"/>
<evidence type="ECO:0000313" key="2">
    <source>
        <dbReference type="Proteomes" id="UP000183868"/>
    </source>
</evidence>
<dbReference type="Proteomes" id="UP000183868">
    <property type="component" value="Chromosome"/>
</dbReference>